<gene>
    <name evidence="3" type="ORF">CX676_16805</name>
</gene>
<dbReference type="RefSeq" id="WP_101753576.1">
    <property type="nucleotide sequence ID" value="NZ_CP025430.1"/>
</dbReference>
<dbReference type="Pfam" id="PF08327">
    <property type="entry name" value="AHSA1"/>
    <property type="match status" value="1"/>
</dbReference>
<comment type="similarity">
    <text evidence="1">Belongs to the AHA1 family.</text>
</comment>
<sequence>MQTDQIDDHAVMLTGSTLVISRWLPGPAERIWRYLTDSELRRKWLAAGEMEPVAGSALELVWRNDELSHSGDRRPEGFAEEQRMESRVIAIDPPRLLTIGWGAGDVTFELREEGERVLLTLTHRGLDDPRDRLMTASGWHMHLDILVSEANGEPPASFWSGWVKLRDDYARRLNA</sequence>
<organism evidence="3 4">
    <name type="scientific">Paracoccus zhejiangensis</name>
    <dbReference type="NCBI Taxonomy" id="1077935"/>
    <lineage>
        <taxon>Bacteria</taxon>
        <taxon>Pseudomonadati</taxon>
        <taxon>Pseudomonadota</taxon>
        <taxon>Alphaproteobacteria</taxon>
        <taxon>Rhodobacterales</taxon>
        <taxon>Paracoccaceae</taxon>
        <taxon>Paracoccus</taxon>
    </lineage>
</organism>
<dbReference type="InterPro" id="IPR023393">
    <property type="entry name" value="START-like_dom_sf"/>
</dbReference>
<dbReference type="EMBL" id="CP025430">
    <property type="protein sequence ID" value="AUH65602.1"/>
    <property type="molecule type" value="Genomic_DNA"/>
</dbReference>
<dbReference type="Gene3D" id="3.30.530.20">
    <property type="match status" value="1"/>
</dbReference>
<evidence type="ECO:0000259" key="2">
    <source>
        <dbReference type="Pfam" id="PF08327"/>
    </source>
</evidence>
<protein>
    <submittedName>
        <fullName evidence="3">ATPase</fullName>
    </submittedName>
</protein>
<evidence type="ECO:0000313" key="4">
    <source>
        <dbReference type="Proteomes" id="UP000234530"/>
    </source>
</evidence>
<evidence type="ECO:0000256" key="1">
    <source>
        <dbReference type="ARBA" id="ARBA00006817"/>
    </source>
</evidence>
<dbReference type="KEGG" id="pzh:CX676_16805"/>
<reference evidence="3 4" key="1">
    <citation type="journal article" date="2013" name="Antonie Van Leeuwenhoek">
        <title>Paracoccus zhejiangensis sp. nov., isolated from activated sludge in wastewater-treatment system.</title>
        <authorList>
            <person name="Wu Z.G."/>
            <person name="Zhang D.F."/>
            <person name="Liu Y.L."/>
            <person name="Wang F."/>
            <person name="Jiang X."/>
            <person name="Li C."/>
            <person name="Li S.P."/>
            <person name="Hong Q."/>
            <person name="Li W.J."/>
        </authorList>
    </citation>
    <scope>NUCLEOTIDE SEQUENCE [LARGE SCALE GENOMIC DNA]</scope>
    <source>
        <strain evidence="3 4">J6</strain>
    </source>
</reference>
<dbReference type="AlphaFoldDB" id="A0A2H5F250"/>
<dbReference type="SUPFAM" id="SSF55961">
    <property type="entry name" value="Bet v1-like"/>
    <property type="match status" value="1"/>
</dbReference>
<dbReference type="OrthoDB" id="9800600at2"/>
<keyword evidence="4" id="KW-1185">Reference proteome</keyword>
<evidence type="ECO:0000313" key="3">
    <source>
        <dbReference type="EMBL" id="AUH65602.1"/>
    </source>
</evidence>
<dbReference type="CDD" id="cd08899">
    <property type="entry name" value="SRPBCC_CalC_Aha1-like_6"/>
    <property type="match status" value="1"/>
</dbReference>
<accession>A0A2H5F250</accession>
<name>A0A2H5F250_9RHOB</name>
<proteinExistence type="inferred from homology"/>
<feature type="domain" description="Activator of Hsp90 ATPase homologue 1/2-like C-terminal" evidence="2">
    <location>
        <begin position="27"/>
        <end position="148"/>
    </location>
</feature>
<dbReference type="Proteomes" id="UP000234530">
    <property type="component" value="Chromosome"/>
</dbReference>
<dbReference type="InterPro" id="IPR013538">
    <property type="entry name" value="ASHA1/2-like_C"/>
</dbReference>